<dbReference type="Proteomes" id="UP000654075">
    <property type="component" value="Unassembled WGS sequence"/>
</dbReference>
<dbReference type="GO" id="GO:0016491">
    <property type="term" value="F:oxidoreductase activity"/>
    <property type="evidence" value="ECO:0007669"/>
    <property type="project" value="TreeGrafter"/>
</dbReference>
<evidence type="ECO:0000313" key="3">
    <source>
        <dbReference type="EMBL" id="CAE8627585.1"/>
    </source>
</evidence>
<evidence type="ECO:0000313" key="4">
    <source>
        <dbReference type="Proteomes" id="UP000654075"/>
    </source>
</evidence>
<dbReference type="InterPro" id="IPR004155">
    <property type="entry name" value="PBS_lyase_HEAT"/>
</dbReference>
<dbReference type="InterPro" id="IPR011989">
    <property type="entry name" value="ARM-like"/>
</dbReference>
<feature type="region of interest" description="Disordered" evidence="2">
    <location>
        <begin position="101"/>
        <end position="142"/>
    </location>
</feature>
<evidence type="ECO:0000256" key="1">
    <source>
        <dbReference type="ARBA" id="ARBA00022737"/>
    </source>
</evidence>
<comment type="caution">
    <text evidence="3">The sequence shown here is derived from an EMBL/GenBank/DDBJ whole genome shotgun (WGS) entry which is preliminary data.</text>
</comment>
<name>A0A813GKL0_POLGL</name>
<sequence length="588" mass="61980">MGVFFFRSRLQRLRRLRYLRRSLPKRGLPRGRPSLGREASSRAKKSRILLDSGAKLVSSLSRVQLQSPEAGTESSSDAESSCRSPWVHLCLGASRAESRSESDCKASRAKSRGEHILDSGSKLGPASTKLLSPPRGSSLEGSLQKSDFVSELLLEWLRGVEGSEAAKANLCMLMLRTTCRALDAIFAPKVVKAMLESLVARDQETTAGIVRALGHMKSFAALSVPVLTRITLEGTWTESQHAVEALQNLGSGAAELFAEKILWDKRSQVRERAARALGAFGVSSASRALEQALKDDDFGVRQSAAAAIGRLGLALGPSSAAALARLATDVSPDVREAAVAALGAFGKAARPVAKEVAALVLSDGSSSFKRKATAALLRLGPSGTTEDVAKELARSLWTSSSARGLRAAHMLRSLGEAAAPCAPILAAALEDSNPTVRQLAVNAVGELGACAAFALPCLLEKLGADEEDWAGVSRLAATQALCRLGSAASALAPRLAVLLGDPRPDVREHAATVLRHCGAAAAASAAEQLATMALLDESAAVRRQARLALVAAAPGLPTLAKALAAKEAVWESWGDREDLEEFLWKLCW</sequence>
<dbReference type="Pfam" id="PF02985">
    <property type="entry name" value="HEAT"/>
    <property type="match status" value="1"/>
</dbReference>
<feature type="compositionally biased region" description="Basic and acidic residues" evidence="2">
    <location>
        <begin position="101"/>
        <end position="117"/>
    </location>
</feature>
<protein>
    <recommendedName>
        <fullName evidence="5">TOG domain-containing protein</fullName>
    </recommendedName>
</protein>
<keyword evidence="4" id="KW-1185">Reference proteome</keyword>
<feature type="region of interest" description="Disordered" evidence="2">
    <location>
        <begin position="61"/>
        <end position="80"/>
    </location>
</feature>
<dbReference type="PANTHER" id="PTHR12697:SF5">
    <property type="entry name" value="DEOXYHYPUSINE HYDROXYLASE"/>
    <property type="match status" value="1"/>
</dbReference>
<proteinExistence type="predicted"/>
<dbReference type="Gene3D" id="1.25.10.10">
    <property type="entry name" value="Leucine-rich Repeat Variant"/>
    <property type="match status" value="4"/>
</dbReference>
<dbReference type="InterPro" id="IPR000357">
    <property type="entry name" value="HEAT"/>
</dbReference>
<dbReference type="SMART" id="SM00567">
    <property type="entry name" value="EZ_HEAT"/>
    <property type="match status" value="6"/>
</dbReference>
<organism evidence="3 4">
    <name type="scientific">Polarella glacialis</name>
    <name type="common">Dinoflagellate</name>
    <dbReference type="NCBI Taxonomy" id="89957"/>
    <lineage>
        <taxon>Eukaryota</taxon>
        <taxon>Sar</taxon>
        <taxon>Alveolata</taxon>
        <taxon>Dinophyceae</taxon>
        <taxon>Suessiales</taxon>
        <taxon>Suessiaceae</taxon>
        <taxon>Polarella</taxon>
    </lineage>
</organism>
<dbReference type="Pfam" id="PF13646">
    <property type="entry name" value="HEAT_2"/>
    <property type="match status" value="1"/>
</dbReference>
<gene>
    <name evidence="3" type="ORF">PGLA1383_LOCUS44316</name>
</gene>
<dbReference type="AlphaFoldDB" id="A0A813GKL0"/>
<evidence type="ECO:0000256" key="2">
    <source>
        <dbReference type="SAM" id="MobiDB-lite"/>
    </source>
</evidence>
<reference evidence="3" key="1">
    <citation type="submission" date="2021-02" db="EMBL/GenBank/DDBJ databases">
        <authorList>
            <person name="Dougan E. K."/>
            <person name="Rhodes N."/>
            <person name="Thang M."/>
            <person name="Chan C."/>
        </authorList>
    </citation>
    <scope>NUCLEOTIDE SEQUENCE</scope>
</reference>
<dbReference type="PANTHER" id="PTHR12697">
    <property type="entry name" value="PBS LYASE HEAT-LIKE PROTEIN"/>
    <property type="match status" value="1"/>
</dbReference>
<keyword evidence="1" id="KW-0677">Repeat</keyword>
<feature type="region of interest" description="Disordered" evidence="2">
    <location>
        <begin position="24"/>
        <end position="44"/>
    </location>
</feature>
<dbReference type="EMBL" id="CAJNNV010029214">
    <property type="protein sequence ID" value="CAE8627585.1"/>
    <property type="molecule type" value="Genomic_DNA"/>
</dbReference>
<dbReference type="InterPro" id="IPR016024">
    <property type="entry name" value="ARM-type_fold"/>
</dbReference>
<accession>A0A813GKL0</accession>
<dbReference type="SUPFAM" id="SSF48371">
    <property type="entry name" value="ARM repeat"/>
    <property type="match status" value="1"/>
</dbReference>
<evidence type="ECO:0008006" key="5">
    <source>
        <dbReference type="Google" id="ProtNLM"/>
    </source>
</evidence>